<protein>
    <submittedName>
        <fullName evidence="1">Uncharacterized protein</fullName>
    </submittedName>
</protein>
<organism evidence="1">
    <name type="scientific">uncultured prokaryote</name>
    <dbReference type="NCBI Taxonomy" id="198431"/>
    <lineage>
        <taxon>unclassified sequences</taxon>
        <taxon>environmental samples</taxon>
    </lineage>
</organism>
<evidence type="ECO:0000313" key="1">
    <source>
        <dbReference type="EMBL" id="CRY96733.1"/>
    </source>
</evidence>
<accession>A0A0H5Q4B5</accession>
<reference evidence="1" key="1">
    <citation type="submission" date="2015-06" db="EMBL/GenBank/DDBJ databases">
        <authorList>
            <person name="Joergensen T."/>
        </authorList>
    </citation>
    <scope>NUCLEOTIDE SEQUENCE</scope>
    <source>
        <strain evidence="1">RGFK1238</strain>
    </source>
</reference>
<dbReference type="EMBL" id="LN853811">
    <property type="protein sequence ID" value="CRY96733.1"/>
    <property type="molecule type" value="Genomic_DNA"/>
</dbReference>
<name>A0A0H5Q4B5_9ZZZZ</name>
<proteinExistence type="predicted"/>
<reference evidence="1" key="2">
    <citation type="submission" date="2015-07" db="EMBL/GenBank/DDBJ databases">
        <title>Plasmids, circular viruses and viroids from rat gut.</title>
        <authorList>
            <person name="Jorgensen T.J."/>
            <person name="Hansen M.A."/>
            <person name="Xu Z."/>
            <person name="Tabak M.A."/>
            <person name="Sorensen S.J."/>
            <person name="Hansen L.H."/>
        </authorList>
    </citation>
    <scope>NUCLEOTIDE SEQUENCE</scope>
    <source>
        <strain evidence="1">RGFK1238</strain>
    </source>
</reference>
<sequence>MSIVIPPGFGQCTVSFRSSTGTQPFVNTFGVSIDTVEEPQTLANLVMGAWAAHFIPEQADAIAMTGVSIAIGQDGGDPVVGESNLAESEGDRSGAIPPLAMAPIIRKQTALGGRTGRGRMFLVGALTETEVDGNGQVDSTRRAALITAAGDFRTALATADLPMVLLHSSGAIDPTPVTSLGLSNLVGWIRGRIY</sequence>
<dbReference type="AlphaFoldDB" id="A0A0H5Q4B5"/>